<dbReference type="FunFam" id="3.30.565.10:FF:000006">
    <property type="entry name" value="Sensor histidine kinase WalK"/>
    <property type="match status" value="1"/>
</dbReference>
<dbReference type="Pfam" id="PF00512">
    <property type="entry name" value="HisKA"/>
    <property type="match status" value="1"/>
</dbReference>
<keyword evidence="11 12" id="KW-0472">Membrane</keyword>
<dbReference type="GO" id="GO:0000155">
    <property type="term" value="F:phosphorelay sensor kinase activity"/>
    <property type="evidence" value="ECO:0007669"/>
    <property type="project" value="InterPro"/>
</dbReference>
<protein>
    <recommendedName>
        <fullName evidence="3">histidine kinase</fullName>
        <ecNumber evidence="3">2.7.13.3</ecNumber>
    </recommendedName>
</protein>
<evidence type="ECO:0000259" key="13">
    <source>
        <dbReference type="PROSITE" id="PS50109"/>
    </source>
</evidence>
<dbReference type="InterPro" id="IPR036890">
    <property type="entry name" value="HATPase_C_sf"/>
</dbReference>
<dbReference type="AlphaFoldDB" id="A0A919XUR1"/>
<evidence type="ECO:0000313" key="15">
    <source>
        <dbReference type="EMBL" id="GIO37012.1"/>
    </source>
</evidence>
<evidence type="ECO:0000256" key="7">
    <source>
        <dbReference type="ARBA" id="ARBA00022741"/>
    </source>
</evidence>
<dbReference type="EC" id="2.7.13.3" evidence="3"/>
<dbReference type="PRINTS" id="PR00344">
    <property type="entry name" value="BCTRLSENSOR"/>
</dbReference>
<dbReference type="InterPro" id="IPR005467">
    <property type="entry name" value="His_kinase_dom"/>
</dbReference>
<accession>A0A919XUR1</accession>
<dbReference type="InterPro" id="IPR003660">
    <property type="entry name" value="HAMP_dom"/>
</dbReference>
<dbReference type="InterPro" id="IPR003594">
    <property type="entry name" value="HATPase_dom"/>
</dbReference>
<keyword evidence="5" id="KW-0597">Phosphoprotein</keyword>
<dbReference type="Pfam" id="PF02518">
    <property type="entry name" value="HATPase_c"/>
    <property type="match status" value="1"/>
</dbReference>
<keyword evidence="16" id="KW-1185">Reference proteome</keyword>
<evidence type="ECO:0000259" key="14">
    <source>
        <dbReference type="PROSITE" id="PS50885"/>
    </source>
</evidence>
<name>A0A919XUR1_9BACL</name>
<dbReference type="SUPFAM" id="SSF47384">
    <property type="entry name" value="Homodimeric domain of signal transducing histidine kinase"/>
    <property type="match status" value="1"/>
</dbReference>
<dbReference type="PROSITE" id="PS50885">
    <property type="entry name" value="HAMP"/>
    <property type="match status" value="1"/>
</dbReference>
<keyword evidence="10" id="KW-0902">Two-component regulatory system</keyword>
<feature type="domain" description="HAMP" evidence="14">
    <location>
        <begin position="77"/>
        <end position="133"/>
    </location>
</feature>
<dbReference type="Pfam" id="PF00672">
    <property type="entry name" value="HAMP"/>
    <property type="match status" value="1"/>
</dbReference>
<evidence type="ECO:0000256" key="8">
    <source>
        <dbReference type="ARBA" id="ARBA00022777"/>
    </source>
</evidence>
<dbReference type="Proteomes" id="UP000681162">
    <property type="component" value="Unassembled WGS sequence"/>
</dbReference>
<dbReference type="GO" id="GO:0005886">
    <property type="term" value="C:plasma membrane"/>
    <property type="evidence" value="ECO:0007669"/>
    <property type="project" value="UniProtKB-SubCell"/>
</dbReference>
<evidence type="ECO:0000256" key="3">
    <source>
        <dbReference type="ARBA" id="ARBA00012438"/>
    </source>
</evidence>
<dbReference type="Gene3D" id="6.10.340.10">
    <property type="match status" value="1"/>
</dbReference>
<dbReference type="Gene3D" id="3.30.565.10">
    <property type="entry name" value="Histidine kinase-like ATPase, C-terminal domain"/>
    <property type="match status" value="1"/>
</dbReference>
<keyword evidence="6" id="KW-0808">Transferase</keyword>
<dbReference type="InterPro" id="IPR036097">
    <property type="entry name" value="HisK_dim/P_sf"/>
</dbReference>
<feature type="transmembrane region" description="Helical" evidence="12">
    <location>
        <begin position="20"/>
        <end position="41"/>
    </location>
</feature>
<dbReference type="Gene3D" id="1.10.287.130">
    <property type="match status" value="1"/>
</dbReference>
<organism evidence="15 16">
    <name type="scientific">Paenibacillus antibioticophila</name>
    <dbReference type="NCBI Taxonomy" id="1274374"/>
    <lineage>
        <taxon>Bacteria</taxon>
        <taxon>Bacillati</taxon>
        <taxon>Bacillota</taxon>
        <taxon>Bacilli</taxon>
        <taxon>Bacillales</taxon>
        <taxon>Paenibacillaceae</taxon>
        <taxon>Paenibacillus</taxon>
    </lineage>
</organism>
<keyword evidence="7" id="KW-0547">Nucleotide-binding</keyword>
<evidence type="ECO:0000256" key="9">
    <source>
        <dbReference type="ARBA" id="ARBA00022840"/>
    </source>
</evidence>
<evidence type="ECO:0000256" key="11">
    <source>
        <dbReference type="ARBA" id="ARBA00023136"/>
    </source>
</evidence>
<sequence>MKGRELNKLATRSLFSWWNYLIFFLVTSYVVGCSFLLFFAGMEISEAEVRQNALRTFGNVVFLSMLFCLLDGIRRKYTVELPVKRILEATRRITQGDFKARIQTIHGPDSRNEFDIIIENFNRMAKELSGIETLRADFIANISHELKTPLAVIQNYSTLLQAPVLPEAKRIEYAKTLTSASRQLSDLITNILKLNKLENQEIFPEVQEYYLGEQLSECLLGFENIWEEKELEIDTELEEDIVIEADAELLTLVWNNLFSNALKFTEPHGKITVRLTAEEDWVVVKVSDTGCGMSPEVGKHIFDKFYQGDTSHTTQGNGLGLALVKRVIDIVDGEIRVESEAGKGSTFLVKLRRTGDETN</sequence>
<evidence type="ECO:0000256" key="6">
    <source>
        <dbReference type="ARBA" id="ARBA00022679"/>
    </source>
</evidence>
<evidence type="ECO:0000256" key="10">
    <source>
        <dbReference type="ARBA" id="ARBA00023012"/>
    </source>
</evidence>
<reference evidence="15 16" key="1">
    <citation type="submission" date="2021-03" db="EMBL/GenBank/DDBJ databases">
        <title>Antimicrobial resistance genes in bacteria isolated from Japanese honey, and their potential for conferring macrolide and lincosamide resistance in the American foulbrood pathogen Paenibacillus larvae.</title>
        <authorList>
            <person name="Okamoto M."/>
            <person name="Kumagai M."/>
            <person name="Kanamori H."/>
            <person name="Takamatsu D."/>
        </authorList>
    </citation>
    <scope>NUCLEOTIDE SEQUENCE [LARGE SCALE GENOMIC DNA]</scope>
    <source>
        <strain evidence="15 16">J41TS12</strain>
    </source>
</reference>
<keyword evidence="9" id="KW-0067">ATP-binding</keyword>
<dbReference type="SUPFAM" id="SSF55874">
    <property type="entry name" value="ATPase domain of HSP90 chaperone/DNA topoisomerase II/histidine kinase"/>
    <property type="match status" value="1"/>
</dbReference>
<comment type="caution">
    <text evidence="15">The sequence shown here is derived from an EMBL/GenBank/DDBJ whole genome shotgun (WGS) entry which is preliminary data.</text>
</comment>
<dbReference type="SUPFAM" id="SSF158472">
    <property type="entry name" value="HAMP domain-like"/>
    <property type="match status" value="1"/>
</dbReference>
<evidence type="ECO:0000256" key="12">
    <source>
        <dbReference type="SAM" id="Phobius"/>
    </source>
</evidence>
<evidence type="ECO:0000313" key="16">
    <source>
        <dbReference type="Proteomes" id="UP000681162"/>
    </source>
</evidence>
<dbReference type="PROSITE" id="PS50109">
    <property type="entry name" value="HIS_KIN"/>
    <property type="match status" value="1"/>
</dbReference>
<evidence type="ECO:0000256" key="5">
    <source>
        <dbReference type="ARBA" id="ARBA00022553"/>
    </source>
</evidence>
<feature type="domain" description="Histidine kinase" evidence="13">
    <location>
        <begin position="141"/>
        <end position="355"/>
    </location>
</feature>
<keyword evidence="8 15" id="KW-0418">Kinase</keyword>
<dbReference type="PANTHER" id="PTHR43711:SF26">
    <property type="entry name" value="SENSOR HISTIDINE KINASE RCSC"/>
    <property type="match status" value="1"/>
</dbReference>
<dbReference type="SMART" id="SM00304">
    <property type="entry name" value="HAMP"/>
    <property type="match status" value="1"/>
</dbReference>
<dbReference type="InterPro" id="IPR003661">
    <property type="entry name" value="HisK_dim/P_dom"/>
</dbReference>
<keyword evidence="12" id="KW-0812">Transmembrane</keyword>
<dbReference type="CDD" id="cd06225">
    <property type="entry name" value="HAMP"/>
    <property type="match status" value="1"/>
</dbReference>
<dbReference type="GO" id="GO:0005524">
    <property type="term" value="F:ATP binding"/>
    <property type="evidence" value="ECO:0007669"/>
    <property type="project" value="UniProtKB-KW"/>
</dbReference>
<gene>
    <name evidence="15" type="ORF">J41TS12_18730</name>
</gene>
<evidence type="ECO:0000256" key="2">
    <source>
        <dbReference type="ARBA" id="ARBA00004651"/>
    </source>
</evidence>
<dbReference type="CDD" id="cd00082">
    <property type="entry name" value="HisKA"/>
    <property type="match status" value="1"/>
</dbReference>
<evidence type="ECO:0000256" key="1">
    <source>
        <dbReference type="ARBA" id="ARBA00000085"/>
    </source>
</evidence>
<dbReference type="SMART" id="SM00388">
    <property type="entry name" value="HisKA"/>
    <property type="match status" value="1"/>
</dbReference>
<proteinExistence type="predicted"/>
<comment type="catalytic activity">
    <reaction evidence="1">
        <text>ATP + protein L-histidine = ADP + protein N-phospho-L-histidine.</text>
        <dbReference type="EC" id="2.7.13.3"/>
    </reaction>
</comment>
<evidence type="ECO:0000256" key="4">
    <source>
        <dbReference type="ARBA" id="ARBA00022475"/>
    </source>
</evidence>
<dbReference type="PANTHER" id="PTHR43711">
    <property type="entry name" value="TWO-COMPONENT HISTIDINE KINASE"/>
    <property type="match status" value="1"/>
</dbReference>
<comment type="subcellular location">
    <subcellularLocation>
        <location evidence="2">Cell membrane</location>
        <topology evidence="2">Multi-pass membrane protein</topology>
    </subcellularLocation>
</comment>
<dbReference type="SMART" id="SM00387">
    <property type="entry name" value="HATPase_c"/>
    <property type="match status" value="1"/>
</dbReference>
<dbReference type="EMBL" id="BORR01000006">
    <property type="protein sequence ID" value="GIO37012.1"/>
    <property type="molecule type" value="Genomic_DNA"/>
</dbReference>
<keyword evidence="12" id="KW-1133">Transmembrane helix</keyword>
<dbReference type="InterPro" id="IPR050736">
    <property type="entry name" value="Sensor_HK_Regulatory"/>
</dbReference>
<dbReference type="CDD" id="cd00075">
    <property type="entry name" value="HATPase"/>
    <property type="match status" value="1"/>
</dbReference>
<dbReference type="InterPro" id="IPR004358">
    <property type="entry name" value="Sig_transdc_His_kin-like_C"/>
</dbReference>
<keyword evidence="4" id="KW-1003">Cell membrane</keyword>